<accession>A0A1Q8RXE3</accession>
<dbReference type="EMBL" id="MPGH01000066">
    <property type="protein sequence ID" value="OLN90173.1"/>
    <property type="molecule type" value="Genomic_DNA"/>
</dbReference>
<protein>
    <submittedName>
        <fullName evidence="2">Uncharacterized protein</fullName>
    </submittedName>
</protein>
<gene>
    <name evidence="2" type="ORF">CCHL11_09791</name>
</gene>
<evidence type="ECO:0000313" key="2">
    <source>
        <dbReference type="EMBL" id="OLN90173.1"/>
    </source>
</evidence>
<dbReference type="AlphaFoldDB" id="A0A1Q8RXE3"/>
<name>A0A1Q8RXE3_9PEZI</name>
<evidence type="ECO:0000256" key="1">
    <source>
        <dbReference type="SAM" id="MobiDB-lite"/>
    </source>
</evidence>
<dbReference type="Proteomes" id="UP000186583">
    <property type="component" value="Unassembled WGS sequence"/>
</dbReference>
<feature type="compositionally biased region" description="Basic and acidic residues" evidence="1">
    <location>
        <begin position="57"/>
        <end position="67"/>
    </location>
</feature>
<keyword evidence="3" id="KW-1185">Reference proteome</keyword>
<reference evidence="2 3" key="1">
    <citation type="submission" date="2016-11" db="EMBL/GenBank/DDBJ databases">
        <title>Draft Genome Assembly of Colletotrichum chlorophyti a pathogen of herbaceous plants.</title>
        <authorList>
            <person name="Gan P."/>
            <person name="Narusaka M."/>
            <person name="Tsushima A."/>
            <person name="Narusaka Y."/>
            <person name="Takano Y."/>
            <person name="Shirasu K."/>
        </authorList>
    </citation>
    <scope>NUCLEOTIDE SEQUENCE [LARGE SCALE GENOMIC DNA]</scope>
    <source>
        <strain evidence="2 3">NTL11</strain>
    </source>
</reference>
<proteinExistence type="predicted"/>
<organism evidence="2 3">
    <name type="scientific">Colletotrichum chlorophyti</name>
    <dbReference type="NCBI Taxonomy" id="708187"/>
    <lineage>
        <taxon>Eukaryota</taxon>
        <taxon>Fungi</taxon>
        <taxon>Dikarya</taxon>
        <taxon>Ascomycota</taxon>
        <taxon>Pezizomycotina</taxon>
        <taxon>Sordariomycetes</taxon>
        <taxon>Hypocreomycetidae</taxon>
        <taxon>Glomerellales</taxon>
        <taxon>Glomerellaceae</taxon>
        <taxon>Colletotrichum</taxon>
    </lineage>
</organism>
<dbReference type="OrthoDB" id="444631at2759"/>
<feature type="region of interest" description="Disordered" evidence="1">
    <location>
        <begin position="34"/>
        <end position="75"/>
    </location>
</feature>
<evidence type="ECO:0000313" key="3">
    <source>
        <dbReference type="Proteomes" id="UP000186583"/>
    </source>
</evidence>
<sequence length="75" mass="8326">IELWNGLDVNVGLIIACLPTLRPYFSHWRKLRLSRPPNGVDPKKRSGDCSEVSEMPGQDHPHTKDQTEGGIHGPA</sequence>
<feature type="non-terminal residue" evidence="2">
    <location>
        <position position="1"/>
    </location>
</feature>
<comment type="caution">
    <text evidence="2">The sequence shown here is derived from an EMBL/GenBank/DDBJ whole genome shotgun (WGS) entry which is preliminary data.</text>
</comment>